<comment type="similarity">
    <text evidence="1">Belongs to the PPR family. P subfamily.</text>
</comment>
<evidence type="ECO:0000256" key="3">
    <source>
        <dbReference type="PROSITE-ProRule" id="PRU00708"/>
    </source>
</evidence>
<evidence type="ECO:0000313" key="6">
    <source>
        <dbReference type="Proteomes" id="UP000541444"/>
    </source>
</evidence>
<organism evidence="5 6">
    <name type="scientific">Kingdonia uniflora</name>
    <dbReference type="NCBI Taxonomy" id="39325"/>
    <lineage>
        <taxon>Eukaryota</taxon>
        <taxon>Viridiplantae</taxon>
        <taxon>Streptophyta</taxon>
        <taxon>Embryophyta</taxon>
        <taxon>Tracheophyta</taxon>
        <taxon>Spermatophyta</taxon>
        <taxon>Magnoliopsida</taxon>
        <taxon>Ranunculales</taxon>
        <taxon>Circaeasteraceae</taxon>
        <taxon>Kingdonia</taxon>
    </lineage>
</organism>
<dbReference type="Pfam" id="PF01535">
    <property type="entry name" value="PPR"/>
    <property type="match status" value="1"/>
</dbReference>
<dbReference type="InterPro" id="IPR011990">
    <property type="entry name" value="TPR-like_helical_dom_sf"/>
</dbReference>
<keyword evidence="4" id="KW-0547">Nucleotide-binding</keyword>
<dbReference type="Pfam" id="PF13812">
    <property type="entry name" value="PPR_3"/>
    <property type="match status" value="1"/>
</dbReference>
<dbReference type="GO" id="GO:0005524">
    <property type="term" value="F:ATP binding"/>
    <property type="evidence" value="ECO:0007669"/>
    <property type="project" value="UniProtKB-UniRule"/>
</dbReference>
<dbReference type="PANTHER" id="PTHR47936:SF1">
    <property type="entry name" value="PENTATRICOPEPTIDE REPEAT-CONTAINING PROTEIN GUN1, CHLOROPLASTIC"/>
    <property type="match status" value="1"/>
</dbReference>
<dbReference type="Proteomes" id="UP000541444">
    <property type="component" value="Unassembled WGS sequence"/>
</dbReference>
<evidence type="ECO:0000313" key="5">
    <source>
        <dbReference type="EMBL" id="KAF6148977.1"/>
    </source>
</evidence>
<feature type="binding site" evidence="4">
    <location>
        <position position="79"/>
    </location>
    <ligand>
        <name>ATP</name>
        <dbReference type="ChEBI" id="CHEBI:30616"/>
    </ligand>
</feature>
<accession>A0A7J7M293</accession>
<dbReference type="PROSITE" id="PS00107">
    <property type="entry name" value="PROTEIN_KINASE_ATP"/>
    <property type="match status" value="1"/>
</dbReference>
<keyword evidence="2" id="KW-0677">Repeat</keyword>
<dbReference type="PROSITE" id="PS51375">
    <property type="entry name" value="PPR"/>
    <property type="match status" value="2"/>
</dbReference>
<dbReference type="PANTHER" id="PTHR47936">
    <property type="entry name" value="PPR_LONG DOMAIN-CONTAINING PROTEIN"/>
    <property type="match status" value="1"/>
</dbReference>
<dbReference type="AlphaFoldDB" id="A0A7J7M293"/>
<protein>
    <recommendedName>
        <fullName evidence="7">Pentatricopeptide repeat-containing protein</fullName>
    </recommendedName>
</protein>
<dbReference type="Gene3D" id="1.25.40.10">
    <property type="entry name" value="Tetratricopeptide repeat domain"/>
    <property type="match status" value="2"/>
</dbReference>
<dbReference type="SUPFAM" id="SSF56112">
    <property type="entry name" value="Protein kinase-like (PK-like)"/>
    <property type="match status" value="1"/>
</dbReference>
<dbReference type="EMBL" id="JACGCM010001822">
    <property type="protein sequence ID" value="KAF6148977.1"/>
    <property type="molecule type" value="Genomic_DNA"/>
</dbReference>
<proteinExistence type="inferred from homology"/>
<dbReference type="InterPro" id="IPR017441">
    <property type="entry name" value="Protein_kinase_ATP_BS"/>
</dbReference>
<keyword evidence="4" id="KW-0067">ATP-binding</keyword>
<dbReference type="NCBIfam" id="TIGR00756">
    <property type="entry name" value="PPR"/>
    <property type="match status" value="2"/>
</dbReference>
<sequence>MRGRKIKYKRGLYFKRNEETSTNFSDSNMLGENPELPVFTIDKVAIAANNFTFDNKLGEGGFGSVYNGKFFDGQKIAIKRNLVRLVGCCIEGEEKMLIYGYMSNKSLGVFLFAYELQKLYRDMEFDKIYPDGQLLNDFIVAFAKVRDLDRAIFFLAMVQGQGLNVKTGTQVVVVSALGNVGRTVEAEVIFEEMKEGGLKPMTRAYNTLLKGYANTRFCEMNKVIVFLLIQLIQMWGGRHDRADELLQEMNDSGCSTCSSTYNIMINSLGKQEKWDELKDLMEKIWNQGVIPNVIMYITLIYVY</sequence>
<evidence type="ECO:0000256" key="2">
    <source>
        <dbReference type="ARBA" id="ARBA00022737"/>
    </source>
</evidence>
<feature type="non-terminal residue" evidence="5">
    <location>
        <position position="1"/>
    </location>
</feature>
<dbReference type="OrthoDB" id="1938319at2759"/>
<reference evidence="5 6" key="1">
    <citation type="journal article" date="2020" name="IScience">
        <title>Genome Sequencing of the Endangered Kingdonia uniflora (Circaeasteraceae, Ranunculales) Reveals Potential Mechanisms of Evolutionary Specialization.</title>
        <authorList>
            <person name="Sun Y."/>
            <person name="Deng T."/>
            <person name="Zhang A."/>
            <person name="Moore M.J."/>
            <person name="Landis J.B."/>
            <person name="Lin N."/>
            <person name="Zhang H."/>
            <person name="Zhang X."/>
            <person name="Huang J."/>
            <person name="Zhang X."/>
            <person name="Sun H."/>
            <person name="Wang H."/>
        </authorList>
    </citation>
    <scope>NUCLEOTIDE SEQUENCE [LARGE SCALE GENOMIC DNA]</scope>
    <source>
        <strain evidence="5">TB1705</strain>
        <tissue evidence="5">Leaf</tissue>
    </source>
</reference>
<gene>
    <name evidence="5" type="ORF">GIB67_043288</name>
</gene>
<dbReference type="InterPro" id="IPR011009">
    <property type="entry name" value="Kinase-like_dom_sf"/>
</dbReference>
<feature type="repeat" description="PPR" evidence="3">
    <location>
        <begin position="166"/>
        <end position="200"/>
    </location>
</feature>
<feature type="repeat" description="PPR" evidence="3">
    <location>
        <begin position="257"/>
        <end position="291"/>
    </location>
</feature>
<keyword evidence="6" id="KW-1185">Reference proteome</keyword>
<evidence type="ECO:0000256" key="4">
    <source>
        <dbReference type="PROSITE-ProRule" id="PRU10141"/>
    </source>
</evidence>
<comment type="caution">
    <text evidence="5">The sequence shown here is derived from an EMBL/GenBank/DDBJ whole genome shotgun (WGS) entry which is preliminary data.</text>
</comment>
<dbReference type="Gene3D" id="3.30.200.20">
    <property type="entry name" value="Phosphorylase Kinase, domain 1"/>
    <property type="match status" value="2"/>
</dbReference>
<name>A0A7J7M293_9MAGN</name>
<dbReference type="InterPro" id="IPR002885">
    <property type="entry name" value="PPR_rpt"/>
</dbReference>
<evidence type="ECO:0008006" key="7">
    <source>
        <dbReference type="Google" id="ProtNLM"/>
    </source>
</evidence>
<evidence type="ECO:0000256" key="1">
    <source>
        <dbReference type="ARBA" id="ARBA00007626"/>
    </source>
</evidence>